<feature type="domain" description="TonB-dependent receptor plug" evidence="3">
    <location>
        <begin position="3"/>
        <end position="102"/>
    </location>
</feature>
<name>K1SVT1_9ZZZZ</name>
<dbReference type="Gene3D" id="2.170.130.10">
    <property type="entry name" value="TonB-dependent receptor, plug domain"/>
    <property type="match status" value="1"/>
</dbReference>
<protein>
    <submittedName>
        <fullName evidence="4">Protein containing TonB-dependent receptor, plug domain protein</fullName>
    </submittedName>
</protein>
<feature type="region of interest" description="Disordered" evidence="2">
    <location>
        <begin position="166"/>
        <end position="196"/>
    </location>
</feature>
<evidence type="ECO:0000313" key="4">
    <source>
        <dbReference type="EMBL" id="EKC64667.1"/>
    </source>
</evidence>
<dbReference type="GO" id="GO:0044718">
    <property type="term" value="P:siderophore transmembrane transport"/>
    <property type="evidence" value="ECO:0007669"/>
    <property type="project" value="TreeGrafter"/>
</dbReference>
<dbReference type="SUPFAM" id="SSF56935">
    <property type="entry name" value="Porins"/>
    <property type="match status" value="1"/>
</dbReference>
<dbReference type="AlphaFoldDB" id="K1SVT1"/>
<dbReference type="EMBL" id="AJWZ01004710">
    <property type="protein sequence ID" value="EKC64667.1"/>
    <property type="molecule type" value="Genomic_DNA"/>
</dbReference>
<comment type="caution">
    <text evidence="4">The sequence shown here is derived from an EMBL/GenBank/DDBJ whole genome shotgun (WGS) entry which is preliminary data.</text>
</comment>
<keyword evidence="1" id="KW-0732">Signal</keyword>
<dbReference type="InterPro" id="IPR039426">
    <property type="entry name" value="TonB-dep_rcpt-like"/>
</dbReference>
<feature type="non-terminal residue" evidence="4">
    <location>
        <position position="196"/>
    </location>
</feature>
<gene>
    <name evidence="4" type="ORF">OBE_06830</name>
</gene>
<proteinExistence type="predicted"/>
<dbReference type="Pfam" id="PF07715">
    <property type="entry name" value="Plug"/>
    <property type="match status" value="1"/>
</dbReference>
<sequence>GSVTGAVAGVKGSEMIQTKNENPQNMLAGRVAGLRVWQKSSEPGTFSNSFDIRGMGSPLVIIDGIPRTTEEFQRLNPNDIEDVSVLKDASAAIYGVRAANGVVLVTTKQGREGQAKVSYNGSFTFQVPSKMPKLANAYEAMTLYNEQSMNKVDGGSIIYTEDDFEAFRNGTRGPPTGTRCSSPTSRPRRSTTSASR</sequence>
<evidence type="ECO:0000256" key="1">
    <source>
        <dbReference type="ARBA" id="ARBA00022729"/>
    </source>
</evidence>
<dbReference type="PROSITE" id="PS52016">
    <property type="entry name" value="TONB_DEPENDENT_REC_3"/>
    <property type="match status" value="1"/>
</dbReference>
<dbReference type="InterPro" id="IPR023997">
    <property type="entry name" value="TonB-dep_OMP_SusC/RagA_CS"/>
</dbReference>
<keyword evidence="4" id="KW-0675">Receptor</keyword>
<dbReference type="NCBIfam" id="TIGR04057">
    <property type="entry name" value="SusC_RagA_signa"/>
    <property type="match status" value="1"/>
</dbReference>
<evidence type="ECO:0000256" key="2">
    <source>
        <dbReference type="SAM" id="MobiDB-lite"/>
    </source>
</evidence>
<dbReference type="PANTHER" id="PTHR30069">
    <property type="entry name" value="TONB-DEPENDENT OUTER MEMBRANE RECEPTOR"/>
    <property type="match status" value="1"/>
</dbReference>
<feature type="non-terminal residue" evidence="4">
    <location>
        <position position="1"/>
    </location>
</feature>
<accession>K1SVT1</accession>
<dbReference type="GO" id="GO:0015344">
    <property type="term" value="F:siderophore uptake transmembrane transporter activity"/>
    <property type="evidence" value="ECO:0007669"/>
    <property type="project" value="TreeGrafter"/>
</dbReference>
<evidence type="ECO:0000259" key="3">
    <source>
        <dbReference type="Pfam" id="PF07715"/>
    </source>
</evidence>
<reference evidence="4" key="1">
    <citation type="journal article" date="2013" name="Environ. Microbiol.">
        <title>Microbiota from the distal guts of lean and obese adolescents exhibit partial functional redundancy besides clear differences in community structure.</title>
        <authorList>
            <person name="Ferrer M."/>
            <person name="Ruiz A."/>
            <person name="Lanza F."/>
            <person name="Haange S.B."/>
            <person name="Oberbach A."/>
            <person name="Till H."/>
            <person name="Bargiela R."/>
            <person name="Campoy C."/>
            <person name="Segura M.T."/>
            <person name="Richter M."/>
            <person name="von Bergen M."/>
            <person name="Seifert J."/>
            <person name="Suarez A."/>
        </authorList>
    </citation>
    <scope>NUCLEOTIDE SEQUENCE</scope>
</reference>
<dbReference type="PANTHER" id="PTHR30069:SF29">
    <property type="entry name" value="HEMOGLOBIN AND HEMOGLOBIN-HAPTOGLOBIN-BINDING PROTEIN 1-RELATED"/>
    <property type="match status" value="1"/>
</dbReference>
<feature type="compositionally biased region" description="Low complexity" evidence="2">
    <location>
        <begin position="174"/>
        <end position="196"/>
    </location>
</feature>
<organism evidence="4">
    <name type="scientific">human gut metagenome</name>
    <dbReference type="NCBI Taxonomy" id="408170"/>
    <lineage>
        <taxon>unclassified sequences</taxon>
        <taxon>metagenomes</taxon>
        <taxon>organismal metagenomes</taxon>
    </lineage>
</organism>
<dbReference type="InterPro" id="IPR012910">
    <property type="entry name" value="Plug_dom"/>
</dbReference>
<dbReference type="InterPro" id="IPR037066">
    <property type="entry name" value="Plug_dom_sf"/>
</dbReference>